<dbReference type="InterPro" id="IPR040044">
    <property type="entry name" value="SRR1L"/>
</dbReference>
<evidence type="ECO:0000256" key="1">
    <source>
        <dbReference type="ARBA" id="ARBA00009856"/>
    </source>
</evidence>
<gene>
    <name evidence="3" type="ORF">CONCODRAFT_83265</name>
</gene>
<dbReference type="InterPro" id="IPR012942">
    <property type="entry name" value="SRR1-like"/>
</dbReference>
<name>A0A137PFW8_CONC2</name>
<evidence type="ECO:0000259" key="2">
    <source>
        <dbReference type="Pfam" id="PF07985"/>
    </source>
</evidence>
<comment type="similarity">
    <text evidence="1">Belongs to the SRR1 family.</text>
</comment>
<proteinExistence type="inferred from homology"/>
<dbReference type="GO" id="GO:0005737">
    <property type="term" value="C:cytoplasm"/>
    <property type="evidence" value="ECO:0007669"/>
    <property type="project" value="TreeGrafter"/>
</dbReference>
<feature type="domain" description="SRR1-like" evidence="2">
    <location>
        <begin position="68"/>
        <end position="225"/>
    </location>
</feature>
<reference evidence="3 4" key="1">
    <citation type="journal article" date="2015" name="Genome Biol. Evol.">
        <title>Phylogenomic analyses indicate that early fungi evolved digesting cell walls of algal ancestors of land plants.</title>
        <authorList>
            <person name="Chang Y."/>
            <person name="Wang S."/>
            <person name="Sekimoto S."/>
            <person name="Aerts A.L."/>
            <person name="Choi C."/>
            <person name="Clum A."/>
            <person name="LaButti K.M."/>
            <person name="Lindquist E.A."/>
            <person name="Yee Ngan C."/>
            <person name="Ohm R.A."/>
            <person name="Salamov A.A."/>
            <person name="Grigoriev I.V."/>
            <person name="Spatafora J.W."/>
            <person name="Berbee M.L."/>
        </authorList>
    </citation>
    <scope>NUCLEOTIDE SEQUENCE [LARGE SCALE GENOMIC DNA]</scope>
    <source>
        <strain evidence="3 4">NRRL 28638</strain>
    </source>
</reference>
<keyword evidence="4" id="KW-1185">Reference proteome</keyword>
<organism evidence="3 4">
    <name type="scientific">Conidiobolus coronatus (strain ATCC 28846 / CBS 209.66 / NRRL 28638)</name>
    <name type="common">Delacroixia coronata</name>
    <dbReference type="NCBI Taxonomy" id="796925"/>
    <lineage>
        <taxon>Eukaryota</taxon>
        <taxon>Fungi</taxon>
        <taxon>Fungi incertae sedis</taxon>
        <taxon>Zoopagomycota</taxon>
        <taxon>Entomophthoromycotina</taxon>
        <taxon>Entomophthoromycetes</taxon>
        <taxon>Entomophthorales</taxon>
        <taxon>Ancylistaceae</taxon>
        <taxon>Conidiobolus</taxon>
    </lineage>
</organism>
<dbReference type="OrthoDB" id="551431at2759"/>
<evidence type="ECO:0000313" key="3">
    <source>
        <dbReference type="EMBL" id="KXN73889.1"/>
    </source>
</evidence>
<dbReference type="EMBL" id="KQ964430">
    <property type="protein sequence ID" value="KXN73889.1"/>
    <property type="molecule type" value="Genomic_DNA"/>
</dbReference>
<dbReference type="PANTHER" id="PTHR28626">
    <property type="entry name" value="SRR1-LIKE PROTEIN"/>
    <property type="match status" value="1"/>
</dbReference>
<accession>A0A137PFW8</accession>
<dbReference type="AlphaFoldDB" id="A0A137PFW8"/>
<dbReference type="Proteomes" id="UP000070444">
    <property type="component" value="Unassembled WGS sequence"/>
</dbReference>
<sequence>MEADGFTVVKKSKKSKKFSNFSNKSLKVKLEEKTDNIDFKFFNYSLEFLKEQIEYWEEKGYFKNGSEVDIICYGIGSPSDSINAQYQLSYIYKLRNALNVKGKFEVFDPVEQSKEDLEIYSDWGFEIIPHNEEAKRSIDNTPTIFYMPHCPKLLYNNVLGANWNLSKLDKIVVIGNRFELYDDLNLDKSLKEICPYLYNCLDLVKIDIFPPFAYDETVFNDTSFHRFQTKLNPKLLEFEFKPLLSAVISSDEEVIKSKEELEEKLDNLEIE</sequence>
<dbReference type="GO" id="GO:0005634">
    <property type="term" value="C:nucleus"/>
    <property type="evidence" value="ECO:0007669"/>
    <property type="project" value="TreeGrafter"/>
</dbReference>
<dbReference type="Pfam" id="PF07985">
    <property type="entry name" value="SRR1"/>
    <property type="match status" value="1"/>
</dbReference>
<dbReference type="PANTHER" id="PTHR28626:SF3">
    <property type="entry name" value="SRR1-LIKE PROTEIN"/>
    <property type="match status" value="1"/>
</dbReference>
<protein>
    <recommendedName>
        <fullName evidence="2">SRR1-like domain-containing protein</fullName>
    </recommendedName>
</protein>
<evidence type="ECO:0000313" key="4">
    <source>
        <dbReference type="Proteomes" id="UP000070444"/>
    </source>
</evidence>